<evidence type="ECO:0000313" key="1">
    <source>
        <dbReference type="EMBL" id="MDL2333385.1"/>
    </source>
</evidence>
<proteinExistence type="predicted"/>
<reference evidence="1" key="1">
    <citation type="journal article" date="2023" name="Front. Microbiol.">
        <title>Isolation of Brucella inopinata from a White's tree frog (Litoria caerulea): pose exotic frogs a potential risk to human health?</title>
        <authorList>
            <person name="Scholz H.C."/>
            <person name="Heckers K.O."/>
            <person name="Appelt S."/>
            <person name="Geier-Doemling D."/>
            <person name="Schlegel P."/>
            <person name="Wattam A.R."/>
        </authorList>
    </citation>
    <scope>NUCLEOTIDE SEQUENCE</scope>
    <source>
        <strain evidence="1">FO700662</strain>
    </source>
</reference>
<comment type="caution">
    <text evidence="1">The sequence shown here is derived from an EMBL/GenBank/DDBJ whole genome shotgun (WGS) entry which is preliminary data.</text>
</comment>
<dbReference type="InterPro" id="IPR045499">
    <property type="entry name" value="DUF6492"/>
</dbReference>
<organism evidence="1 2">
    <name type="scientific">Brucella inopinata</name>
    <dbReference type="NCBI Taxonomy" id="1218315"/>
    <lineage>
        <taxon>Bacteria</taxon>
        <taxon>Pseudomonadati</taxon>
        <taxon>Pseudomonadota</taxon>
        <taxon>Alphaproteobacteria</taxon>
        <taxon>Hyphomicrobiales</taxon>
        <taxon>Brucellaceae</taxon>
        <taxon>Brucella/Ochrobactrum group</taxon>
        <taxon>Brucella</taxon>
    </lineage>
</organism>
<dbReference type="Pfam" id="PF20102">
    <property type="entry name" value="DUF6492"/>
    <property type="match status" value="1"/>
</dbReference>
<dbReference type="RefSeq" id="WP_044286370.1">
    <property type="nucleotide sequence ID" value="NZ_JARQXC010000015.1"/>
</dbReference>
<dbReference type="Proteomes" id="UP001171122">
    <property type="component" value="Unassembled WGS sequence"/>
</dbReference>
<dbReference type="AlphaFoldDB" id="A0AAW7B2P5"/>
<sequence>MARRQNMAERKRTVNTALVTASWDQDFDRCKLLCETVDKYTTGFTKHYILVESKDVALFRQLESSRRIIIDERDLLPSWLHAFWDPTHLWRRRIWLSLKTKPLRGWHVQQLRRIALAGIVEEDAFFYTDSDVVFLRPFDCNRLWRKDRLRLFIRPGEIATSKIPDHEIWAANTDKLLGVTGTENAENDYIGTLIAWRRDSILGMCAHIEQQAGVHWVKALGDMRRFSECILYGRYVDDILKGAGHFHDTGDLCRVYWFSPPPTEDEFRAFIAEMEPHQVAIGMQSFIGLSVDDIRRVINI</sequence>
<evidence type="ECO:0000313" key="2">
    <source>
        <dbReference type="Proteomes" id="UP001171122"/>
    </source>
</evidence>
<dbReference type="EMBL" id="JARQXC010000015">
    <property type="protein sequence ID" value="MDL2333385.1"/>
    <property type="molecule type" value="Genomic_DNA"/>
</dbReference>
<accession>A0AAW7B2P5</accession>
<gene>
    <name evidence="1" type="ORF">P8A28_10660</name>
</gene>
<protein>
    <submittedName>
        <fullName evidence="1">DUF6492 family protein</fullName>
    </submittedName>
</protein>
<keyword evidence="2" id="KW-1185">Reference proteome</keyword>
<name>A0AAW7B2P5_9HYPH</name>